<dbReference type="Proteomes" id="UP001162131">
    <property type="component" value="Unassembled WGS sequence"/>
</dbReference>
<comment type="caution">
    <text evidence="1">The sequence shown here is derived from an EMBL/GenBank/DDBJ whole genome shotgun (WGS) entry which is preliminary data.</text>
</comment>
<accession>A0AAU9K8S4</accession>
<protein>
    <submittedName>
        <fullName evidence="1">Uncharacterized protein</fullName>
    </submittedName>
</protein>
<keyword evidence="2" id="KW-1185">Reference proteome</keyword>
<organism evidence="1 2">
    <name type="scientific">Blepharisma stoltei</name>
    <dbReference type="NCBI Taxonomy" id="1481888"/>
    <lineage>
        <taxon>Eukaryota</taxon>
        <taxon>Sar</taxon>
        <taxon>Alveolata</taxon>
        <taxon>Ciliophora</taxon>
        <taxon>Postciliodesmatophora</taxon>
        <taxon>Heterotrichea</taxon>
        <taxon>Heterotrichida</taxon>
        <taxon>Blepharismidae</taxon>
        <taxon>Blepharisma</taxon>
    </lineage>
</organism>
<dbReference type="EMBL" id="CAJZBQ010000062">
    <property type="protein sequence ID" value="CAG9335392.1"/>
    <property type="molecule type" value="Genomic_DNA"/>
</dbReference>
<evidence type="ECO:0000313" key="2">
    <source>
        <dbReference type="Proteomes" id="UP001162131"/>
    </source>
</evidence>
<reference evidence="1" key="1">
    <citation type="submission" date="2021-09" db="EMBL/GenBank/DDBJ databases">
        <authorList>
            <consortium name="AG Swart"/>
            <person name="Singh M."/>
            <person name="Singh A."/>
            <person name="Seah K."/>
            <person name="Emmerich C."/>
        </authorList>
    </citation>
    <scope>NUCLEOTIDE SEQUENCE</scope>
    <source>
        <strain evidence="1">ATCC30299</strain>
    </source>
</reference>
<gene>
    <name evidence="1" type="ORF">BSTOLATCC_MIC63865</name>
</gene>
<evidence type="ECO:0000313" key="1">
    <source>
        <dbReference type="EMBL" id="CAG9335392.1"/>
    </source>
</evidence>
<name>A0AAU9K8S4_9CILI</name>
<proteinExistence type="predicted"/>
<sequence>MKISSRFFVTLYNAKKQRQAKIPNELRQNIRNNYQIREALRKSIKALKNQFPHVPLADLAKASKAEIKAFYKIPEVISPNDPAIEKPLRKYFIQEIINPASEQHREYLESNLFLNDKSIESKRNVLLVEEAKEFEKNIRLENEMKRRKALAEKIVKFPELPTVDQILNGEESTEITTQMPERSLISSRGIVDLRTGTGKYPTYNELSKQELKNYVVYNLRELEQALQMAEYTKPSETYDSSVRVLMVQQIAKLKAEGLRDPRMYHLVQGIDVSVLGSKEVCDTIWAIGKIYKDNPPKFINVFKEKLKERFLQYLPKLNSMNLAYASKGFALLQVYDMNIADGIMQRFSEIVKQVPMIPNRNPLADVQTFTIPVQGHSLYFGYKDRTIPSNPLPLSAAVWTLRYLKLTNADRYEFSNCFRLCAELMYNNRMHEVNKRSIIEAMLVFGHSRKAKVTEEPVVKLIKGLGRKIRPYIQELELKEIIIVGHALMNCGEFGVTSLFRGLEKKITELLGIDQDPGHIKRVKDMLKRYYDVVEGRRFKKDQESVDINDITMEEHSEALDEKSLENEEEKIMENEILENKDKYQEGAIDDLEYSEDEK</sequence>
<dbReference type="AlphaFoldDB" id="A0AAU9K8S4"/>